<reference evidence="1 2" key="1">
    <citation type="submission" date="2024-08" db="EMBL/GenBank/DDBJ databases">
        <authorList>
            <person name="Arias E."/>
        </authorList>
    </citation>
    <scope>NUCLEOTIDE SEQUENCE [LARGE SCALE GENOMIC DNA]</scope>
    <source>
        <strain evidence="1 2">FAM 25317</strain>
    </source>
</reference>
<dbReference type="Proteomes" id="UP001625389">
    <property type="component" value="Unassembled WGS sequence"/>
</dbReference>
<accession>A0ABW8UAZ3</accession>
<dbReference type="RefSeq" id="WP_164507609.1">
    <property type="nucleotide sequence ID" value="NZ_JBGQPK010000015.1"/>
</dbReference>
<proteinExistence type="predicted"/>
<sequence>MYCYQFKPAEHLALELIDHALILPDEIIIQQQDDLQLMHLPSEYY</sequence>
<evidence type="ECO:0000313" key="1">
    <source>
        <dbReference type="EMBL" id="MFL2029042.1"/>
    </source>
</evidence>
<keyword evidence="2" id="KW-1185">Reference proteome</keyword>
<comment type="caution">
    <text evidence="1">The sequence shown here is derived from an EMBL/GenBank/DDBJ whole genome shotgun (WGS) entry which is preliminary data.</text>
</comment>
<name>A0ABW8UAZ3_9LACO</name>
<dbReference type="EMBL" id="JBGQPK010000015">
    <property type="protein sequence ID" value="MFL2029042.1"/>
    <property type="molecule type" value="Genomic_DNA"/>
</dbReference>
<protein>
    <submittedName>
        <fullName evidence="1">Uncharacterized protein</fullName>
    </submittedName>
</protein>
<evidence type="ECO:0000313" key="2">
    <source>
        <dbReference type="Proteomes" id="UP001625389"/>
    </source>
</evidence>
<organism evidence="1 2">
    <name type="scientific">Loigolactobacillus zhaoyuanensis</name>
    <dbReference type="NCBI Taxonomy" id="2486017"/>
    <lineage>
        <taxon>Bacteria</taxon>
        <taxon>Bacillati</taxon>
        <taxon>Bacillota</taxon>
        <taxon>Bacilli</taxon>
        <taxon>Lactobacillales</taxon>
        <taxon>Lactobacillaceae</taxon>
        <taxon>Loigolactobacillus</taxon>
    </lineage>
</organism>
<gene>
    <name evidence="1" type="ORF">ACEN34_05360</name>
</gene>